<name>A0A8H7WF17_9HELO</name>
<dbReference type="Proteomes" id="UP000664132">
    <property type="component" value="Unassembled WGS sequence"/>
</dbReference>
<proteinExistence type="inferred from homology"/>
<feature type="transmembrane region" description="Helical" evidence="8">
    <location>
        <begin position="277"/>
        <end position="297"/>
    </location>
</feature>
<feature type="transmembrane region" description="Helical" evidence="8">
    <location>
        <begin position="367"/>
        <end position="385"/>
    </location>
</feature>
<evidence type="ECO:0000256" key="7">
    <source>
        <dbReference type="PIRNR" id="PIRNR002744"/>
    </source>
</evidence>
<evidence type="ECO:0000256" key="4">
    <source>
        <dbReference type="ARBA" id="ARBA00022692"/>
    </source>
</evidence>
<dbReference type="PANTHER" id="PTHR31806:SF1">
    <property type="entry name" value="PURINE-CYTOSINE PERMEASE FCY2-RELATED"/>
    <property type="match status" value="1"/>
</dbReference>
<evidence type="ECO:0000313" key="10">
    <source>
        <dbReference type="Proteomes" id="UP000664132"/>
    </source>
</evidence>
<reference evidence="9" key="1">
    <citation type="submission" date="2021-02" db="EMBL/GenBank/DDBJ databases">
        <title>Genome sequence Cadophora malorum strain M34.</title>
        <authorList>
            <person name="Stefanovic E."/>
            <person name="Vu D."/>
            <person name="Scully C."/>
            <person name="Dijksterhuis J."/>
            <person name="Roader J."/>
            <person name="Houbraken J."/>
        </authorList>
    </citation>
    <scope>NUCLEOTIDE SEQUENCE</scope>
    <source>
        <strain evidence="9">M34</strain>
    </source>
</reference>
<dbReference type="PIRSF" id="PIRSF002744">
    <property type="entry name" value="Pur-cyt_permease"/>
    <property type="match status" value="1"/>
</dbReference>
<dbReference type="AlphaFoldDB" id="A0A8H7WF17"/>
<keyword evidence="5 8" id="KW-1133">Transmembrane helix</keyword>
<dbReference type="Pfam" id="PF02133">
    <property type="entry name" value="Transp_cyt_pur"/>
    <property type="match status" value="1"/>
</dbReference>
<comment type="subcellular location">
    <subcellularLocation>
        <location evidence="1">Membrane</location>
        <topology evidence="1">Multi-pass membrane protein</topology>
    </subcellularLocation>
</comment>
<dbReference type="InterPro" id="IPR001248">
    <property type="entry name" value="Pur-cyt_permease"/>
</dbReference>
<dbReference type="Gene3D" id="1.10.4160.10">
    <property type="entry name" value="Hydantoin permease"/>
    <property type="match status" value="1"/>
</dbReference>
<feature type="transmembrane region" description="Helical" evidence="8">
    <location>
        <begin position="513"/>
        <end position="532"/>
    </location>
</feature>
<dbReference type="OrthoDB" id="5428495at2759"/>
<feature type="transmembrane region" description="Helical" evidence="8">
    <location>
        <begin position="405"/>
        <end position="423"/>
    </location>
</feature>
<keyword evidence="4 8" id="KW-0812">Transmembrane</keyword>
<evidence type="ECO:0000256" key="6">
    <source>
        <dbReference type="ARBA" id="ARBA00023136"/>
    </source>
</evidence>
<dbReference type="GO" id="GO:0000329">
    <property type="term" value="C:fungal-type vacuole membrane"/>
    <property type="evidence" value="ECO:0007669"/>
    <property type="project" value="TreeGrafter"/>
</dbReference>
<evidence type="ECO:0000256" key="8">
    <source>
        <dbReference type="SAM" id="Phobius"/>
    </source>
</evidence>
<evidence type="ECO:0000256" key="2">
    <source>
        <dbReference type="ARBA" id="ARBA00008974"/>
    </source>
</evidence>
<feature type="transmembrane region" description="Helical" evidence="8">
    <location>
        <begin position="208"/>
        <end position="230"/>
    </location>
</feature>
<dbReference type="GO" id="GO:0022857">
    <property type="term" value="F:transmembrane transporter activity"/>
    <property type="evidence" value="ECO:0007669"/>
    <property type="project" value="InterPro"/>
</dbReference>
<evidence type="ECO:0000256" key="5">
    <source>
        <dbReference type="ARBA" id="ARBA00022989"/>
    </source>
</evidence>
<feature type="transmembrane region" description="Helical" evidence="8">
    <location>
        <begin position="130"/>
        <end position="149"/>
    </location>
</feature>
<feature type="transmembrane region" description="Helical" evidence="8">
    <location>
        <begin position="429"/>
        <end position="449"/>
    </location>
</feature>
<dbReference type="EMBL" id="JAFJYH010000031">
    <property type="protein sequence ID" value="KAG4423632.1"/>
    <property type="molecule type" value="Genomic_DNA"/>
</dbReference>
<feature type="transmembrane region" description="Helical" evidence="8">
    <location>
        <begin position="96"/>
        <end position="118"/>
    </location>
</feature>
<accession>A0A8H7WF17</accession>
<feature type="transmembrane region" description="Helical" evidence="8">
    <location>
        <begin position="237"/>
        <end position="257"/>
    </location>
</feature>
<keyword evidence="3 7" id="KW-0813">Transport</keyword>
<feature type="transmembrane region" description="Helical" evidence="8">
    <location>
        <begin position="470"/>
        <end position="493"/>
    </location>
</feature>
<feature type="transmembrane region" description="Helical" evidence="8">
    <location>
        <begin position="309"/>
        <end position="335"/>
    </location>
</feature>
<sequence>MPRSRFVEALLAGRCFKFGFFTMTDIEHQSASSDVKEKKTPYAVDIEQSSGEGQVVDISNTYIGVFGRLSRWLEKYGMESRGFQRVLPEERSKQSLWGLCLIWSSASLTISTFTVGYLGPAVFNLTFGQTTAIVWTILLIGACCSGYLATFGKKHGLRALVNSRFTFGYYGAMLMSALNILTEMIFGFQACIQGGQTLAATSKGNLSTVGGIIIIGIVSWFIASAGFKYVHQYERVAWILPMIVYICLYAVGAPHFIGGTSPIVYSTPTQAGLALSFAAIAFSCGAGWVAVSADYYVYFPVETPSWKIFLISTLGIWAIPAFAITCGAGFAAALWSNVEWATAFAETDGSSAALIEIALRPLGNVRYFFLFVLAFSMMSNNVFNLYSIGISMQLFGKWPSKLPRFMYTFLSVVVMIIVSCVGYKSLNDIIANLGAIIGYWSMAYFILIVEESVIFRGSRGYDLYGWDNPHVLPVGFAAMLAFGVGIAGAVVGMSQTWYTGPIARMIGEDGGDIGTWLAMSFAAVAYPGLRYFELKRFDR</sequence>
<feature type="transmembrane region" description="Helical" evidence="8">
    <location>
        <begin position="169"/>
        <end position="188"/>
    </location>
</feature>
<comment type="caution">
    <text evidence="9">The sequence shown here is derived from an EMBL/GenBank/DDBJ whole genome shotgun (WGS) entry which is preliminary data.</text>
</comment>
<gene>
    <name evidence="9" type="ORF">IFR04_003177</name>
</gene>
<keyword evidence="10" id="KW-1185">Reference proteome</keyword>
<dbReference type="PANTHER" id="PTHR31806">
    <property type="entry name" value="PURINE-CYTOSINE PERMEASE FCY2-RELATED"/>
    <property type="match status" value="1"/>
</dbReference>
<evidence type="ECO:0000256" key="3">
    <source>
        <dbReference type="ARBA" id="ARBA00022448"/>
    </source>
</evidence>
<evidence type="ECO:0000313" key="9">
    <source>
        <dbReference type="EMBL" id="KAG4423632.1"/>
    </source>
</evidence>
<organism evidence="9 10">
    <name type="scientific">Cadophora malorum</name>
    <dbReference type="NCBI Taxonomy" id="108018"/>
    <lineage>
        <taxon>Eukaryota</taxon>
        <taxon>Fungi</taxon>
        <taxon>Dikarya</taxon>
        <taxon>Ascomycota</taxon>
        <taxon>Pezizomycotina</taxon>
        <taxon>Leotiomycetes</taxon>
        <taxon>Helotiales</taxon>
        <taxon>Ploettnerulaceae</taxon>
        <taxon>Cadophora</taxon>
    </lineage>
</organism>
<evidence type="ECO:0000256" key="1">
    <source>
        <dbReference type="ARBA" id="ARBA00004141"/>
    </source>
</evidence>
<keyword evidence="6 7" id="KW-0472">Membrane</keyword>
<protein>
    <recommendedName>
        <fullName evidence="11">Purine-cytosine permease</fullName>
    </recommendedName>
</protein>
<dbReference type="GO" id="GO:0005886">
    <property type="term" value="C:plasma membrane"/>
    <property type="evidence" value="ECO:0007669"/>
    <property type="project" value="TreeGrafter"/>
</dbReference>
<evidence type="ECO:0008006" key="11">
    <source>
        <dbReference type="Google" id="ProtNLM"/>
    </source>
</evidence>
<dbReference type="InterPro" id="IPR026030">
    <property type="entry name" value="Pur-cyt_permease_Fcy2/21/22"/>
</dbReference>
<comment type="similarity">
    <text evidence="2 7">Belongs to the purine-cytosine permease (2.A.39) family.</text>
</comment>